<keyword evidence="8" id="KW-0843">Virulence</keyword>
<feature type="disulfide bond" evidence="12">
    <location>
        <begin position="182"/>
        <end position="189"/>
    </location>
</feature>
<feature type="signal peptide" evidence="13">
    <location>
        <begin position="1"/>
        <end position="19"/>
    </location>
</feature>
<dbReference type="Pfam" id="PF01083">
    <property type="entry name" value="Cutinase"/>
    <property type="match status" value="1"/>
</dbReference>
<organism evidence="14 15">
    <name type="scientific">Xylaria grammica</name>
    <dbReference type="NCBI Taxonomy" id="363999"/>
    <lineage>
        <taxon>Eukaryota</taxon>
        <taxon>Fungi</taxon>
        <taxon>Dikarya</taxon>
        <taxon>Ascomycota</taxon>
        <taxon>Pezizomycotina</taxon>
        <taxon>Sordariomycetes</taxon>
        <taxon>Xylariomycetidae</taxon>
        <taxon>Xylariales</taxon>
        <taxon>Xylariaceae</taxon>
        <taxon>Xylaria</taxon>
    </lineage>
</organism>
<dbReference type="Proteomes" id="UP000286045">
    <property type="component" value="Unassembled WGS sequence"/>
</dbReference>
<dbReference type="PANTHER" id="PTHR48250:SF3">
    <property type="entry name" value="CUTINASE 1-RELATED"/>
    <property type="match status" value="1"/>
</dbReference>
<dbReference type="AlphaFoldDB" id="A0A439CYW6"/>
<evidence type="ECO:0000256" key="12">
    <source>
        <dbReference type="PIRSR" id="PIRSR611150-2"/>
    </source>
</evidence>
<keyword evidence="7 13" id="KW-0378">Hydrolase</keyword>
<dbReference type="SUPFAM" id="SSF53474">
    <property type="entry name" value="alpha/beta-Hydrolases"/>
    <property type="match status" value="1"/>
</dbReference>
<dbReference type="GO" id="GO:0016052">
    <property type="term" value="P:carbohydrate catabolic process"/>
    <property type="evidence" value="ECO:0007669"/>
    <property type="project" value="TreeGrafter"/>
</dbReference>
<evidence type="ECO:0000256" key="10">
    <source>
        <dbReference type="ARBA" id="ARBA00034045"/>
    </source>
</evidence>
<dbReference type="EC" id="3.1.1.74" evidence="3 13"/>
<keyword evidence="9 12" id="KW-1015">Disulfide bond</keyword>
<gene>
    <name evidence="14" type="ORF">EKO27_g7703</name>
</gene>
<evidence type="ECO:0000256" key="6">
    <source>
        <dbReference type="ARBA" id="ARBA00022729"/>
    </source>
</evidence>
<evidence type="ECO:0000313" key="15">
    <source>
        <dbReference type="Proteomes" id="UP000286045"/>
    </source>
</evidence>
<evidence type="ECO:0000256" key="5">
    <source>
        <dbReference type="ARBA" id="ARBA00022525"/>
    </source>
</evidence>
<sequence>MKSLILPFLLLCLGRPAISAPSHIDARQAWSVGWWSSELQQYGCRPVIFVFAKATAEPGNLGSTIGPALSDGLKLVFGVTNVATQGVDYYGFIGGNYYPGGAPPWGIYDMQVIISSAAACPHSKVVVSGYSQGAAIVHRAIEGLAADVRDRIAGVVTFGDTQTYQDGGRVKGYPTNQTLIICNEGDIICVGTLVPIYPVHWDYVKWVPTATLFLAQTVLAANAVDPWPNSTLVMNPAGVGELPPGADKDAPVPTKLIAFSSPAPTVA</sequence>
<comment type="catalytic activity">
    <reaction evidence="10 13">
        <text>cutin + H2O = cutin monomers.</text>
        <dbReference type="EC" id="3.1.1.74"/>
    </reaction>
</comment>
<dbReference type="EMBL" id="RYZI01000261">
    <property type="protein sequence ID" value="RWA07403.1"/>
    <property type="molecule type" value="Genomic_DNA"/>
</dbReference>
<comment type="caution">
    <text evidence="14">The sequence shown here is derived from an EMBL/GenBank/DDBJ whole genome shotgun (WGS) entry which is preliminary data.</text>
</comment>
<keyword evidence="15" id="KW-1185">Reference proteome</keyword>
<feature type="active site" description="Proton donor/acceptor" evidence="11">
    <location>
        <position position="200"/>
    </location>
</feature>
<keyword evidence="6 13" id="KW-0732">Signal</keyword>
<dbReference type="GO" id="GO:0050525">
    <property type="term" value="F:cutinase activity"/>
    <property type="evidence" value="ECO:0007669"/>
    <property type="project" value="UniProtKB-UniRule"/>
</dbReference>
<protein>
    <recommendedName>
        <fullName evidence="3 13">Cutinase</fullName>
        <ecNumber evidence="3 13">3.1.1.74</ecNumber>
    </recommendedName>
</protein>
<comment type="function">
    <text evidence="13">Catalyzes the hydrolysis of complex carboxylic polyesters found in the cell wall of plants. Degrades cutin, a macromolecule that forms the structure of the plant cuticle.</text>
</comment>
<evidence type="ECO:0000256" key="11">
    <source>
        <dbReference type="PIRSR" id="PIRSR611150-1"/>
    </source>
</evidence>
<feature type="chain" id="PRO_5018813297" description="Cutinase" evidence="13">
    <location>
        <begin position="20"/>
        <end position="267"/>
    </location>
</feature>
<dbReference type="PANTHER" id="PTHR48250">
    <property type="entry name" value="CUTINASE 2-RELATED"/>
    <property type="match status" value="1"/>
</dbReference>
<evidence type="ECO:0000256" key="8">
    <source>
        <dbReference type="ARBA" id="ARBA00023026"/>
    </source>
</evidence>
<dbReference type="SMART" id="SM01110">
    <property type="entry name" value="Cutinase"/>
    <property type="match status" value="1"/>
</dbReference>
<keyword evidence="4 13" id="KW-0719">Serine esterase</keyword>
<evidence type="ECO:0000256" key="1">
    <source>
        <dbReference type="ARBA" id="ARBA00004613"/>
    </source>
</evidence>
<dbReference type="InterPro" id="IPR029058">
    <property type="entry name" value="AB_hydrolase_fold"/>
</dbReference>
<evidence type="ECO:0000256" key="4">
    <source>
        <dbReference type="ARBA" id="ARBA00022487"/>
    </source>
</evidence>
<evidence type="ECO:0000256" key="2">
    <source>
        <dbReference type="ARBA" id="ARBA00007534"/>
    </source>
</evidence>
<feature type="active site" description="Nucleophile" evidence="11">
    <location>
        <position position="131"/>
    </location>
</feature>
<dbReference type="InterPro" id="IPR043580">
    <property type="entry name" value="CUTINASE_1"/>
</dbReference>
<comment type="subcellular location">
    <subcellularLocation>
        <location evidence="1 13">Secreted</location>
    </subcellularLocation>
</comment>
<evidence type="ECO:0000256" key="7">
    <source>
        <dbReference type="ARBA" id="ARBA00022801"/>
    </source>
</evidence>
<comment type="similarity">
    <text evidence="2 13">Belongs to the cutinase family.</text>
</comment>
<evidence type="ECO:0000256" key="13">
    <source>
        <dbReference type="RuleBase" id="RU361263"/>
    </source>
</evidence>
<evidence type="ECO:0000256" key="3">
    <source>
        <dbReference type="ARBA" id="ARBA00013095"/>
    </source>
</evidence>
<proteinExistence type="inferred from homology"/>
<dbReference type="Gene3D" id="3.40.50.1820">
    <property type="entry name" value="alpha/beta hydrolase"/>
    <property type="match status" value="1"/>
</dbReference>
<dbReference type="PROSITE" id="PS00155">
    <property type="entry name" value="CUTINASE_1"/>
    <property type="match status" value="1"/>
</dbReference>
<feature type="disulfide bond" evidence="12">
    <location>
        <begin position="44"/>
        <end position="120"/>
    </location>
</feature>
<reference evidence="14 15" key="1">
    <citation type="submission" date="2018-12" db="EMBL/GenBank/DDBJ databases">
        <title>Draft genome sequence of Xylaria grammica IHI A82.</title>
        <authorList>
            <person name="Buettner E."/>
            <person name="Kellner H."/>
        </authorList>
    </citation>
    <scope>NUCLEOTIDE SEQUENCE [LARGE SCALE GENOMIC DNA]</scope>
    <source>
        <strain evidence="14 15">IHI A82</strain>
    </source>
</reference>
<evidence type="ECO:0000256" key="9">
    <source>
        <dbReference type="ARBA" id="ARBA00023157"/>
    </source>
</evidence>
<dbReference type="PRINTS" id="PR00129">
    <property type="entry name" value="CUTINASE"/>
</dbReference>
<evidence type="ECO:0000313" key="14">
    <source>
        <dbReference type="EMBL" id="RWA07403.1"/>
    </source>
</evidence>
<dbReference type="STRING" id="363999.A0A439CYW6"/>
<accession>A0A439CYW6</accession>
<dbReference type="GO" id="GO:0005576">
    <property type="term" value="C:extracellular region"/>
    <property type="evidence" value="ECO:0007669"/>
    <property type="project" value="UniProtKB-SubCell"/>
</dbReference>
<keyword evidence="5 13" id="KW-0964">Secreted</keyword>
<dbReference type="InterPro" id="IPR000675">
    <property type="entry name" value="Cutinase/axe"/>
</dbReference>
<dbReference type="InterPro" id="IPR011150">
    <property type="entry name" value="Cutinase_monf"/>
</dbReference>
<feature type="active site" evidence="11">
    <location>
        <position position="186"/>
    </location>
</feature>
<name>A0A439CYW6_9PEZI</name>